<dbReference type="EMBL" id="BAAAYN010000017">
    <property type="protein sequence ID" value="GAA3386684.1"/>
    <property type="molecule type" value="Genomic_DNA"/>
</dbReference>
<feature type="compositionally biased region" description="Polar residues" evidence="1">
    <location>
        <begin position="78"/>
        <end position="87"/>
    </location>
</feature>
<feature type="compositionally biased region" description="Low complexity" evidence="1">
    <location>
        <begin position="65"/>
        <end position="76"/>
    </location>
</feature>
<organism evidence="2 3">
    <name type="scientific">Cryptosporangium minutisporangium</name>
    <dbReference type="NCBI Taxonomy" id="113569"/>
    <lineage>
        <taxon>Bacteria</taxon>
        <taxon>Bacillati</taxon>
        <taxon>Actinomycetota</taxon>
        <taxon>Actinomycetes</taxon>
        <taxon>Cryptosporangiales</taxon>
        <taxon>Cryptosporangiaceae</taxon>
        <taxon>Cryptosporangium</taxon>
    </lineage>
</organism>
<sequence length="235" mass="23782">MNWTVGPHPSSVYWRRRLLILGPLVIILLAFASCMISGGSGSDAARVVGVPSTTQASPAAGGGDSPDPGESGAGSADASPSQESPDSATAAPQAPAGGSKSSSAACADTALTLTAVPSDGSVRIGEFAAMRLVVKNSSSAACRRDVGSNEQELKILSGTAKVWSSDDCSSRADAAAATVDRKLVPGETLNYYIKWGGTTSSKNCVTGAPVKPGKYQLVARLGTLESKPVPFTVNP</sequence>
<feature type="region of interest" description="Disordered" evidence="1">
    <location>
        <begin position="53"/>
        <end position="101"/>
    </location>
</feature>
<accession>A0ABP6SXC0</accession>
<evidence type="ECO:0000313" key="2">
    <source>
        <dbReference type="EMBL" id="GAA3386684.1"/>
    </source>
</evidence>
<evidence type="ECO:0008006" key="4">
    <source>
        <dbReference type="Google" id="ProtNLM"/>
    </source>
</evidence>
<gene>
    <name evidence="2" type="ORF">GCM10020369_25900</name>
</gene>
<feature type="compositionally biased region" description="Low complexity" evidence="1">
    <location>
        <begin position="90"/>
        <end position="101"/>
    </location>
</feature>
<reference evidence="3" key="1">
    <citation type="journal article" date="2019" name="Int. J. Syst. Evol. Microbiol.">
        <title>The Global Catalogue of Microorganisms (GCM) 10K type strain sequencing project: providing services to taxonomists for standard genome sequencing and annotation.</title>
        <authorList>
            <consortium name="The Broad Institute Genomics Platform"/>
            <consortium name="The Broad Institute Genome Sequencing Center for Infectious Disease"/>
            <person name="Wu L."/>
            <person name="Ma J."/>
        </authorList>
    </citation>
    <scope>NUCLEOTIDE SEQUENCE [LARGE SCALE GENOMIC DNA]</scope>
    <source>
        <strain evidence="3">JCM 9458</strain>
    </source>
</reference>
<dbReference type="Proteomes" id="UP001501676">
    <property type="component" value="Unassembled WGS sequence"/>
</dbReference>
<dbReference type="RefSeq" id="WP_345728299.1">
    <property type="nucleotide sequence ID" value="NZ_BAAAYN010000017.1"/>
</dbReference>
<proteinExistence type="predicted"/>
<comment type="caution">
    <text evidence="2">The sequence shown here is derived from an EMBL/GenBank/DDBJ whole genome shotgun (WGS) entry which is preliminary data.</text>
</comment>
<keyword evidence="3" id="KW-1185">Reference proteome</keyword>
<evidence type="ECO:0000313" key="3">
    <source>
        <dbReference type="Proteomes" id="UP001501676"/>
    </source>
</evidence>
<evidence type="ECO:0000256" key="1">
    <source>
        <dbReference type="SAM" id="MobiDB-lite"/>
    </source>
</evidence>
<name>A0ABP6SXC0_9ACTN</name>
<protein>
    <recommendedName>
        <fullName evidence="4">DUF4232 domain-containing protein</fullName>
    </recommendedName>
</protein>